<feature type="transmembrane region" description="Helical" evidence="2">
    <location>
        <begin position="185"/>
        <end position="202"/>
    </location>
</feature>
<proteinExistence type="predicted"/>
<protein>
    <recommendedName>
        <fullName evidence="6">DUF4878 domain-containing protein</fullName>
    </recommendedName>
</protein>
<keyword evidence="2" id="KW-1133">Transmembrane helix</keyword>
<keyword evidence="2" id="KW-0812">Transmembrane</keyword>
<feature type="region of interest" description="Disordered" evidence="1">
    <location>
        <begin position="252"/>
        <end position="278"/>
    </location>
</feature>
<sequence length="278" mass="30477">MFKPLALLFSVLLLLAGCNMAATFESLMPHEEVQVAKDLVAKLAARDFAPIEAALDPQYRTPELPAQLETIARTLPAAAPTSVQAVGAHTLTKAGVTTYTITLEYSYPSAWKLATVVLERKEAQLVLKGITFQPRTRSLASENDFTLDGKGPFHFLVLVMSALIPLFILYALVVCLRSRFERRKWLWVLFVACGLVQFQFNWSSGDWGVQLLSVLLLGAGFAKGGPVAPWVFTLSLPVGAMLFLLRRHRDPDWPGPQRAPDPVPQPALQPVAEDAGQG</sequence>
<evidence type="ECO:0008006" key="6">
    <source>
        <dbReference type="Google" id="ProtNLM"/>
    </source>
</evidence>
<gene>
    <name evidence="4" type="ORF">ABDJ40_03255</name>
</gene>
<comment type="caution">
    <text evidence="4">The sequence shown here is derived from an EMBL/GenBank/DDBJ whole genome shotgun (WGS) entry which is preliminary data.</text>
</comment>
<evidence type="ECO:0000256" key="2">
    <source>
        <dbReference type="SAM" id="Phobius"/>
    </source>
</evidence>
<feature type="transmembrane region" description="Helical" evidence="2">
    <location>
        <begin position="153"/>
        <end position="173"/>
    </location>
</feature>
<evidence type="ECO:0000313" key="5">
    <source>
        <dbReference type="Proteomes" id="UP001462640"/>
    </source>
</evidence>
<keyword evidence="3" id="KW-0732">Signal</keyword>
<accession>A0ABV0G9R4</accession>
<evidence type="ECO:0000256" key="3">
    <source>
        <dbReference type="SAM" id="SignalP"/>
    </source>
</evidence>
<keyword evidence="5" id="KW-1185">Reference proteome</keyword>
<dbReference type="Proteomes" id="UP001462640">
    <property type="component" value="Unassembled WGS sequence"/>
</dbReference>
<feature type="transmembrane region" description="Helical" evidence="2">
    <location>
        <begin position="227"/>
        <end position="245"/>
    </location>
</feature>
<dbReference type="RefSeq" id="WP_347606007.1">
    <property type="nucleotide sequence ID" value="NZ_JBDPZC010000001.1"/>
</dbReference>
<feature type="signal peptide" evidence="3">
    <location>
        <begin position="1"/>
        <end position="21"/>
    </location>
</feature>
<evidence type="ECO:0000256" key="1">
    <source>
        <dbReference type="SAM" id="MobiDB-lite"/>
    </source>
</evidence>
<organism evidence="4 5">
    <name type="scientific">Roseateles flavus</name>
    <dbReference type="NCBI Taxonomy" id="3149041"/>
    <lineage>
        <taxon>Bacteria</taxon>
        <taxon>Pseudomonadati</taxon>
        <taxon>Pseudomonadota</taxon>
        <taxon>Betaproteobacteria</taxon>
        <taxon>Burkholderiales</taxon>
        <taxon>Sphaerotilaceae</taxon>
        <taxon>Roseateles</taxon>
    </lineage>
</organism>
<feature type="chain" id="PRO_5047142974" description="DUF4878 domain-containing protein" evidence="3">
    <location>
        <begin position="22"/>
        <end position="278"/>
    </location>
</feature>
<dbReference type="EMBL" id="JBDPZC010000001">
    <property type="protein sequence ID" value="MEO3711778.1"/>
    <property type="molecule type" value="Genomic_DNA"/>
</dbReference>
<reference evidence="4 5" key="1">
    <citation type="submission" date="2024-05" db="EMBL/GenBank/DDBJ databases">
        <title>Roseateles sp. 2.12 16S ribosomal RNA gene Genome sequencing and assembly.</title>
        <authorList>
            <person name="Woo H."/>
        </authorList>
    </citation>
    <scope>NUCLEOTIDE SEQUENCE [LARGE SCALE GENOMIC DNA]</scope>
    <source>
        <strain evidence="4 5">2.12</strain>
    </source>
</reference>
<feature type="compositionally biased region" description="Pro residues" evidence="1">
    <location>
        <begin position="253"/>
        <end position="267"/>
    </location>
</feature>
<keyword evidence="2" id="KW-0472">Membrane</keyword>
<evidence type="ECO:0000313" key="4">
    <source>
        <dbReference type="EMBL" id="MEO3711778.1"/>
    </source>
</evidence>
<dbReference type="PROSITE" id="PS51257">
    <property type="entry name" value="PROKAR_LIPOPROTEIN"/>
    <property type="match status" value="1"/>
</dbReference>
<name>A0ABV0G9R4_9BURK</name>